<protein>
    <recommendedName>
        <fullName evidence="5">Tetratricopeptide repeat protein 36</fullName>
    </recommendedName>
</protein>
<dbReference type="PANTHER" id="PTHR21405">
    <property type="entry name" value="CDNA SEQUENCE BC021608"/>
    <property type="match status" value="1"/>
</dbReference>
<dbReference type="STRING" id="1448315.A0A319D1T5"/>
<proteinExistence type="inferred from homology"/>
<dbReference type="GeneID" id="37137913"/>
<name>A0A319D1T5_9EURO</name>
<reference evidence="3 4" key="1">
    <citation type="submission" date="2016-12" db="EMBL/GenBank/DDBJ databases">
        <title>The genomes of Aspergillus section Nigri reveals drivers in fungal speciation.</title>
        <authorList>
            <consortium name="DOE Joint Genome Institute"/>
            <person name="Vesth T.C."/>
            <person name="Nybo J."/>
            <person name="Theobald S."/>
            <person name="Brandl J."/>
            <person name="Frisvad J.C."/>
            <person name="Nielsen K.F."/>
            <person name="Lyhne E.K."/>
            <person name="Kogle M.E."/>
            <person name="Kuo A."/>
            <person name="Riley R."/>
            <person name="Clum A."/>
            <person name="Nolan M."/>
            <person name="Lipzen A."/>
            <person name="Salamov A."/>
            <person name="Henrissat B."/>
            <person name="Wiebenga A."/>
            <person name="De Vries R.P."/>
            <person name="Grigoriev I.V."/>
            <person name="Mortensen U.H."/>
            <person name="Andersen M.R."/>
            <person name="Baker S.E."/>
        </authorList>
    </citation>
    <scope>NUCLEOTIDE SEQUENCE [LARGE SCALE GENOMIC DNA]</scope>
    <source>
        <strain evidence="3 4">CBS 121591</strain>
    </source>
</reference>
<feature type="region of interest" description="Disordered" evidence="2">
    <location>
        <begin position="115"/>
        <end position="149"/>
    </location>
</feature>
<evidence type="ECO:0000256" key="1">
    <source>
        <dbReference type="ARBA" id="ARBA00006995"/>
    </source>
</evidence>
<dbReference type="GO" id="GO:0006570">
    <property type="term" value="P:tyrosine metabolic process"/>
    <property type="evidence" value="ECO:0007669"/>
    <property type="project" value="TreeGrafter"/>
</dbReference>
<feature type="compositionally biased region" description="Low complexity" evidence="2">
    <location>
        <begin position="117"/>
        <end position="136"/>
    </location>
</feature>
<keyword evidence="4" id="KW-1185">Reference proteome</keyword>
<evidence type="ECO:0000313" key="3">
    <source>
        <dbReference type="EMBL" id="PYH81848.1"/>
    </source>
</evidence>
<sequence>MTTIDPCKPSLTSNDAAVLQALFDAESSPSSALAIDATLPTLPSHLNISPEKHESLKSAELEIIRTLQQPEPSLATVQKAITDLDHLITDAPTYPSAYINRAQARRLLIDLTPIPASSSSSSSSSSSPSSSLSSSSIQDTDTDTDTKLFAPANRTPASALLADLTQAIQLVSPRSPADPVSPGQARILADAYTHRGYLLLKAARFRHSHGEGGPERLHGLGAQQLEEMASGDFFLGGRFGNKVAQQLAVQTNPYAKMCGAIVKEALRKEVAAGSVMDW</sequence>
<dbReference type="Proteomes" id="UP000248340">
    <property type="component" value="Unassembled WGS sequence"/>
</dbReference>
<gene>
    <name evidence="3" type="ORF">BO82DRAFT_354314</name>
</gene>
<evidence type="ECO:0000256" key="2">
    <source>
        <dbReference type="SAM" id="MobiDB-lite"/>
    </source>
</evidence>
<dbReference type="VEuPathDB" id="FungiDB:BO82DRAFT_354314"/>
<dbReference type="RefSeq" id="XP_025492048.1">
    <property type="nucleotide sequence ID" value="XM_025635172.1"/>
</dbReference>
<dbReference type="EMBL" id="KZ821699">
    <property type="protein sequence ID" value="PYH81848.1"/>
    <property type="molecule type" value="Genomic_DNA"/>
</dbReference>
<dbReference type="OrthoDB" id="539634at2759"/>
<dbReference type="AlphaFoldDB" id="A0A319D1T5"/>
<dbReference type="InterPro" id="IPR038906">
    <property type="entry name" value="TTC36"/>
</dbReference>
<evidence type="ECO:0000313" key="4">
    <source>
        <dbReference type="Proteomes" id="UP000248340"/>
    </source>
</evidence>
<comment type="similarity">
    <text evidence="1">Belongs to the TTC36 family.</text>
</comment>
<accession>A0A319D1T5</accession>
<evidence type="ECO:0008006" key="5">
    <source>
        <dbReference type="Google" id="ProtNLM"/>
    </source>
</evidence>
<dbReference type="PANTHER" id="PTHR21405:SF0">
    <property type="entry name" value="TETRATRICOPEPTIDE REPEAT PROTEIN 36"/>
    <property type="match status" value="1"/>
</dbReference>
<organism evidence="3 4">
    <name type="scientific">Aspergillus uvarum CBS 121591</name>
    <dbReference type="NCBI Taxonomy" id="1448315"/>
    <lineage>
        <taxon>Eukaryota</taxon>
        <taxon>Fungi</taxon>
        <taxon>Dikarya</taxon>
        <taxon>Ascomycota</taxon>
        <taxon>Pezizomycotina</taxon>
        <taxon>Eurotiomycetes</taxon>
        <taxon>Eurotiomycetidae</taxon>
        <taxon>Eurotiales</taxon>
        <taxon>Aspergillaceae</taxon>
        <taxon>Aspergillus</taxon>
        <taxon>Aspergillus subgen. Circumdati</taxon>
    </lineage>
</organism>